<keyword evidence="2" id="KW-1185">Reference proteome</keyword>
<dbReference type="AlphaFoldDB" id="A0A0H2R852"/>
<dbReference type="EMBL" id="KQ086110">
    <property type="protein sequence ID" value="KLO07995.1"/>
    <property type="molecule type" value="Genomic_DNA"/>
</dbReference>
<dbReference type="OrthoDB" id="2912299at2759"/>
<accession>A0A0H2R852</accession>
<name>A0A0H2R852_9AGAM</name>
<dbReference type="Gene3D" id="1.20.1280.50">
    <property type="match status" value="1"/>
</dbReference>
<sequence>MSWRKLDDDGKDLCRSLDHILDGVQALKDSIRRGDRLDDRGEMKVDFKDIWCPELFANGRSLTDAPLDVQETRASLRRMKDAKNTLSSLLESIDETIKNVASVTAIDFRAAGLASLPDDVLAIIFEMCVDMNPSKYSGNDYTVRYSTRISSVCQRFRQLALQLPDLWKSVSLSFPDAMLFLYKERCPSPVVYMNHRLPRSFEFSKMLDVVHPSHQWRELHLRFWDGDHVQQCLEGLYTVVGQTPFTALEYLSICDNLTIDGDFLDEDSDQWTSIYLPGGQSPTISSWQMPKLTRLKLRNILSHPPLHCENVTWFCFELCNVEESLRLEVLQKQLQSMPKLQTLSVTISLACPFDSIESSHINHSPLTPSLTNLELKIGEDTPDLMISQILALVNTKQLIRFKLSLEGRLWKDTQFDEWVNAIFPRTAKAFANVKHFTLDATHNRGSYNSYDRIFTSLPNAQEVSLILPHHAEIGLGGNLVKRGAFRHLRSLIIEVVHIDTGSGPLEIGVGRMALNTLIKRLHREGSEGLEVRNRTSYSMSEGKANLQKLLGEKLRWIDYGSD</sequence>
<gene>
    <name evidence="1" type="ORF">SCHPADRAFT_944788</name>
</gene>
<reference evidence="1 2" key="1">
    <citation type="submission" date="2015-04" db="EMBL/GenBank/DDBJ databases">
        <title>Complete genome sequence of Schizopora paradoxa KUC8140, a cosmopolitan wood degrader in East Asia.</title>
        <authorList>
            <consortium name="DOE Joint Genome Institute"/>
            <person name="Min B."/>
            <person name="Park H."/>
            <person name="Jang Y."/>
            <person name="Kim J.-J."/>
            <person name="Kim K.H."/>
            <person name="Pangilinan J."/>
            <person name="Lipzen A."/>
            <person name="Riley R."/>
            <person name="Grigoriev I.V."/>
            <person name="Spatafora J.W."/>
            <person name="Choi I.-G."/>
        </authorList>
    </citation>
    <scope>NUCLEOTIDE SEQUENCE [LARGE SCALE GENOMIC DNA]</scope>
    <source>
        <strain evidence="1 2">KUC8140</strain>
    </source>
</reference>
<protein>
    <submittedName>
        <fullName evidence="1">Uncharacterized protein</fullName>
    </submittedName>
</protein>
<organism evidence="1 2">
    <name type="scientific">Schizopora paradoxa</name>
    <dbReference type="NCBI Taxonomy" id="27342"/>
    <lineage>
        <taxon>Eukaryota</taxon>
        <taxon>Fungi</taxon>
        <taxon>Dikarya</taxon>
        <taxon>Basidiomycota</taxon>
        <taxon>Agaricomycotina</taxon>
        <taxon>Agaricomycetes</taxon>
        <taxon>Hymenochaetales</taxon>
        <taxon>Schizoporaceae</taxon>
        <taxon>Schizopora</taxon>
    </lineage>
</organism>
<dbReference type="InParanoid" id="A0A0H2R852"/>
<dbReference type="Proteomes" id="UP000053477">
    <property type="component" value="Unassembled WGS sequence"/>
</dbReference>
<proteinExistence type="predicted"/>
<evidence type="ECO:0000313" key="2">
    <source>
        <dbReference type="Proteomes" id="UP000053477"/>
    </source>
</evidence>
<evidence type="ECO:0000313" key="1">
    <source>
        <dbReference type="EMBL" id="KLO07995.1"/>
    </source>
</evidence>